<accession>A0ABR4A4R0</accession>
<feature type="compositionally biased region" description="Low complexity" evidence="2">
    <location>
        <begin position="108"/>
        <end position="129"/>
    </location>
</feature>
<feature type="compositionally biased region" description="Polar residues" evidence="2">
    <location>
        <begin position="266"/>
        <end position="278"/>
    </location>
</feature>
<keyword evidence="3" id="KW-0812">Transmembrane</keyword>
<dbReference type="EMBL" id="JBEFKJ010000020">
    <property type="protein sequence ID" value="KAL2040633.1"/>
    <property type="molecule type" value="Genomic_DNA"/>
</dbReference>
<name>A0ABR4A4R0_9LECA</name>
<dbReference type="PANTHER" id="PTHR13037:SF24">
    <property type="entry name" value="POLYCOMB PROTEIN PCL-RELATED"/>
    <property type="match status" value="1"/>
</dbReference>
<feature type="region of interest" description="Disordered" evidence="2">
    <location>
        <begin position="88"/>
        <end position="137"/>
    </location>
</feature>
<evidence type="ECO:0000256" key="1">
    <source>
        <dbReference type="ARBA" id="ARBA00022581"/>
    </source>
</evidence>
<feature type="compositionally biased region" description="Low complexity" evidence="2">
    <location>
        <begin position="250"/>
        <end position="265"/>
    </location>
</feature>
<feature type="transmembrane region" description="Helical" evidence="3">
    <location>
        <begin position="1790"/>
        <end position="1809"/>
    </location>
</feature>
<dbReference type="SMART" id="SM00710">
    <property type="entry name" value="PbH1"/>
    <property type="match status" value="8"/>
</dbReference>
<gene>
    <name evidence="4" type="ORF">N7G274_006612</name>
</gene>
<evidence type="ECO:0000313" key="4">
    <source>
        <dbReference type="EMBL" id="KAL2040633.1"/>
    </source>
</evidence>
<dbReference type="InterPro" id="IPR006626">
    <property type="entry name" value="PbH1"/>
</dbReference>
<reference evidence="4 5" key="1">
    <citation type="submission" date="2024-09" db="EMBL/GenBank/DDBJ databases">
        <title>Rethinking Asexuality: The Enigmatic Case of Functional Sexual Genes in Lepraria (Stereocaulaceae).</title>
        <authorList>
            <person name="Doellman M."/>
            <person name="Sun Y."/>
            <person name="Barcenas-Pena A."/>
            <person name="Lumbsch H.T."/>
            <person name="Grewe F."/>
        </authorList>
    </citation>
    <scope>NUCLEOTIDE SEQUENCE [LARGE SCALE GENOMIC DNA]</scope>
    <source>
        <strain evidence="4 5">Mercado 3170</strain>
    </source>
</reference>
<sequence>MMRMRCADISILGVGILYALLSLGDAAAFLPCKQASYTHRHVRRDTVPISGLSSSSSTLSGVSSSTMSNSSVTRSASSTSLSSFSSAIGNVSPGGTGERQDLNQTPVSPLSMSASLTTSSSTNSTGAPGIKIGDQGIASPGSDSVTLTLSSFSQSSTVIPKSAPDIKALGQWPDSPSSNLTDSTALSISQSSLAALGVSTFEAQGLKSLSQKSNPALNELVSSVTFSLSSTTSYGSPSGAPQLMSAFRGPNTAPSNPAPSNATSSGLASNQAALPSRSPTSALIPLETASSNPVPLKTVGLSNLTLSHTALSGVLQPTGFLNTLVTPNTALTNPTSSNTTPRHSTITGGAQLVMIDGQTKLISSGVALSGMQGPNAVPYTSAECKDWLGHPLPCSCPGAYSSNDYSSVIAIMTSSYLNTNANPPASTTETMYATVGPAAQVPGDNLCGQPCLIDASEVQMLYWPVMAAAGNLSAPTVAAMTPYTLVSDGFTFTSPSVYVAYRSLKASAAYEPFGLPIGGRIHDVTVGYPPEAISTSHCNMQYTNAAQAYQPINYTMLEFPPPNSAITDCAHVSGVQDVGGSLYNPSASNEATNPFFSMPGPLNWVDPLWSSCLPVTYGVYDPPRKLDKTSNMVAPTLVPVTIPAADTASPAAVVTPTTPPLTAGAVANGGVIAVQPASALVPSVQELGATSVSAVVFGPSATVGAVSTPLPVEPAATDPAPVVPVPIIPVSAGSAAPAPHNSPVPSVNDPGTVPVPVVQTPASVVETPSYNSVLMATPNSIVAAASPAPVGNTLAVNQPAVIAPTVVNGPSVHAPVVEGPAVNDPAVNTLAVDAPAANAPMINAPTINIPTANKPVANTPGNAAPAVNAPASNAPAANAPGANVPVPNIPAVNEPIPAPAVKANNRIVVASPSPVVIAGNTAAPAANGGVVIASSTYLPGSHATVGGNVVSVGTNNIVQDGAIQNIPQQAEPTPVLVGSNSIQAASGGGVIIAGSTYQPGQQAQVAGTPFSVGPSNIIVGSSTHAIPNVVPAVAATPTPTPVLVGGNSIANAPGGGVVIASSTYQPGVQAQVSGTPISVGTDNIVVDSSTLALPKPPLATPVLVAGQSIVKAANGGVVIASSTYLPGAVTQISETPISVGIDTVLINNKPYAFPTAPAPNAAQDAAQALAPVPAPSLIPILVGSQSIVKGSGGGIVVGSSTVVPGAQTTIQGHVVIAGTNNVIIDGNNYALPSAAGETLQQQAPAVEQPQRQIPAQVGEQPIARASNGGIMIGTSTLNQGAQVTISGTVVSAGATNIALGGITYALPSSAGTVLQTPAPQSQPQLAPVEIAGNSIARASDGGIVIGTSTIASGSQAFISGIVISAGATNVALGSNTYSLASTAGALLETPAPQISAPAKVAGNSIVRASNGGIIFGGSTLALGSQTTIFNEVVSAGFTAVAIDGSTYALPTSAGAILQTPAPPNVPVLVAGQTIARASNGGLLVGSSTIAPGAEATIAGHTISAASSGSPNIAIDGINYAIPVSAGAVLETPAPTPANTSSQPVQAIITLANGAIISAGGPTAVVSGTTCTVLPNDSGIILGSKTIPLPPLSVIAASTTTTLTIASVTFVACSTGFPIASITSSLSPGGPACTIAGTLVSLGQNALQVGSTIMPLPTIPPETFTVADQIITAAPTAFTVPPDTTVLAGSSAVTLSGTIISLGSAGLLIGSSTTPLDVAEIVVAGEGLVAGVSVGLGSMGGGVLNGTLAGSYGNASSLITSNSPPTLSPSAPTLPSSSVKIGRGSRVRSELWAIAVTGLLGWVIGVGVFAL</sequence>
<protein>
    <submittedName>
        <fullName evidence="4">Uncharacterized protein</fullName>
    </submittedName>
</protein>
<dbReference type="PANTHER" id="PTHR13037">
    <property type="entry name" value="FORMIN"/>
    <property type="match status" value="1"/>
</dbReference>
<feature type="region of interest" description="Disordered" evidence="2">
    <location>
        <begin position="237"/>
        <end position="278"/>
    </location>
</feature>
<dbReference type="Proteomes" id="UP001590950">
    <property type="component" value="Unassembled WGS sequence"/>
</dbReference>
<keyword evidence="1" id="KW-0945">Host-virus interaction</keyword>
<evidence type="ECO:0000256" key="3">
    <source>
        <dbReference type="SAM" id="Phobius"/>
    </source>
</evidence>
<feature type="compositionally biased region" description="Low complexity" evidence="2">
    <location>
        <begin position="50"/>
        <end position="72"/>
    </location>
</feature>
<proteinExistence type="predicted"/>
<keyword evidence="5" id="KW-1185">Reference proteome</keyword>
<evidence type="ECO:0000313" key="5">
    <source>
        <dbReference type="Proteomes" id="UP001590950"/>
    </source>
</evidence>
<comment type="caution">
    <text evidence="4">The sequence shown here is derived from an EMBL/GenBank/DDBJ whole genome shotgun (WGS) entry which is preliminary data.</text>
</comment>
<feature type="region of interest" description="Disordered" evidence="2">
    <location>
        <begin position="48"/>
        <end position="72"/>
    </location>
</feature>
<keyword evidence="3" id="KW-1133">Transmembrane helix</keyword>
<organism evidence="4 5">
    <name type="scientific">Stereocaulon virgatum</name>
    <dbReference type="NCBI Taxonomy" id="373712"/>
    <lineage>
        <taxon>Eukaryota</taxon>
        <taxon>Fungi</taxon>
        <taxon>Dikarya</taxon>
        <taxon>Ascomycota</taxon>
        <taxon>Pezizomycotina</taxon>
        <taxon>Lecanoromycetes</taxon>
        <taxon>OSLEUM clade</taxon>
        <taxon>Lecanoromycetidae</taxon>
        <taxon>Lecanorales</taxon>
        <taxon>Lecanorineae</taxon>
        <taxon>Stereocaulaceae</taxon>
        <taxon>Stereocaulon</taxon>
    </lineage>
</organism>
<keyword evidence="3" id="KW-0472">Membrane</keyword>
<evidence type="ECO:0000256" key="2">
    <source>
        <dbReference type="SAM" id="MobiDB-lite"/>
    </source>
</evidence>